<sequence length="56" mass="6932">MIEKFPLDKDQNILRKLSELKKIGILKRYFTRTKKINSNNRNFYENKNRIHSYFII</sequence>
<protein>
    <submittedName>
        <fullName evidence="1">Uncharacterized protein</fullName>
    </submittedName>
</protein>
<dbReference type="Proteomes" id="UP000012101">
    <property type="component" value="Unassembled WGS sequence"/>
</dbReference>
<name>M6FV31_9LEPT</name>
<proteinExistence type="predicted"/>
<comment type="caution">
    <text evidence="1">The sequence shown here is derived from an EMBL/GenBank/DDBJ whole genome shotgun (WGS) entry which is preliminary data.</text>
</comment>
<gene>
    <name evidence="1" type="ORF">LEP1GSC038_2175</name>
</gene>
<accession>M6FV31</accession>
<organism evidence="1 2">
    <name type="scientific">Leptospira weilii str. 2006001855</name>
    <dbReference type="NCBI Taxonomy" id="996804"/>
    <lineage>
        <taxon>Bacteria</taxon>
        <taxon>Pseudomonadati</taxon>
        <taxon>Spirochaetota</taxon>
        <taxon>Spirochaetia</taxon>
        <taxon>Leptospirales</taxon>
        <taxon>Leptospiraceae</taxon>
        <taxon>Leptospira</taxon>
    </lineage>
</organism>
<dbReference type="EMBL" id="AFJM02000022">
    <property type="protein sequence ID" value="EMM73934.1"/>
    <property type="molecule type" value="Genomic_DNA"/>
</dbReference>
<evidence type="ECO:0000313" key="2">
    <source>
        <dbReference type="Proteomes" id="UP000012101"/>
    </source>
</evidence>
<reference evidence="1 2" key="1">
    <citation type="submission" date="2013-01" db="EMBL/GenBank/DDBJ databases">
        <authorList>
            <person name="Harkins D.M."/>
            <person name="Durkin A.S."/>
            <person name="Brinkac L.M."/>
            <person name="Haft D.H."/>
            <person name="Selengut J.D."/>
            <person name="Sanka R."/>
            <person name="DePew J."/>
            <person name="Purushe J."/>
            <person name="Hospenthal D.R."/>
            <person name="Murray C.K."/>
            <person name="Pimentel G."/>
            <person name="Wasfy M."/>
            <person name="Vinetz J.M."/>
            <person name="Sutton G.G."/>
            <person name="Nierman W.C."/>
            <person name="Fouts D.E."/>
        </authorList>
    </citation>
    <scope>NUCLEOTIDE SEQUENCE [LARGE SCALE GENOMIC DNA]</scope>
    <source>
        <strain evidence="1 2">2006001855</strain>
    </source>
</reference>
<dbReference type="AlphaFoldDB" id="M6FV31"/>
<evidence type="ECO:0000313" key="1">
    <source>
        <dbReference type="EMBL" id="EMM73934.1"/>
    </source>
</evidence>